<feature type="domain" description="J" evidence="5">
    <location>
        <begin position="6"/>
        <end position="78"/>
    </location>
</feature>
<dbReference type="SUPFAM" id="SSF47144">
    <property type="entry name" value="HSC20 (HSCB), C-terminal oligomerisation domain"/>
    <property type="match status" value="1"/>
</dbReference>
<dbReference type="InterPro" id="IPR036869">
    <property type="entry name" value="J_dom_sf"/>
</dbReference>
<dbReference type="InterPro" id="IPR001623">
    <property type="entry name" value="DnaJ_domain"/>
</dbReference>
<accession>A0ABV4NXF0</accession>
<name>A0ABV4NXF0_9GAMM</name>
<comment type="subunit">
    <text evidence="4">Interacts with HscA and stimulates its ATPase activity.</text>
</comment>
<evidence type="ECO:0000259" key="5">
    <source>
        <dbReference type="PROSITE" id="PS50076"/>
    </source>
</evidence>
<dbReference type="Gene3D" id="1.20.1280.20">
    <property type="entry name" value="HscB, C-terminal domain"/>
    <property type="match status" value="1"/>
</dbReference>
<reference evidence="6 7" key="1">
    <citation type="submission" date="2024-08" db="EMBL/GenBank/DDBJ databases">
        <authorList>
            <person name="Ishaq N."/>
        </authorList>
    </citation>
    <scope>NUCLEOTIDE SEQUENCE [LARGE SCALE GENOMIC DNA]</scope>
    <source>
        <strain evidence="6 7">DSM 18651</strain>
    </source>
</reference>
<organism evidence="6 7">
    <name type="scientific">Microbulbifer epialgicus</name>
    <dbReference type="NCBI Taxonomy" id="393907"/>
    <lineage>
        <taxon>Bacteria</taxon>
        <taxon>Pseudomonadati</taxon>
        <taxon>Pseudomonadota</taxon>
        <taxon>Gammaproteobacteria</taxon>
        <taxon>Cellvibrionales</taxon>
        <taxon>Microbulbiferaceae</taxon>
        <taxon>Microbulbifer</taxon>
    </lineage>
</organism>
<dbReference type="Pfam" id="PF07743">
    <property type="entry name" value="HSCB_C"/>
    <property type="match status" value="1"/>
</dbReference>
<gene>
    <name evidence="4 6" type="primary">hscB</name>
    <name evidence="6" type="ORF">ACCI49_07240</name>
</gene>
<dbReference type="InterPro" id="IPR009073">
    <property type="entry name" value="HscB_oligo_C"/>
</dbReference>
<dbReference type="Pfam" id="PF00226">
    <property type="entry name" value="DnaJ"/>
    <property type="match status" value="1"/>
</dbReference>
<dbReference type="CDD" id="cd06257">
    <property type="entry name" value="DnaJ"/>
    <property type="match status" value="1"/>
</dbReference>
<evidence type="ECO:0000256" key="4">
    <source>
        <dbReference type="HAMAP-Rule" id="MF_00682"/>
    </source>
</evidence>
<dbReference type="SMART" id="SM00271">
    <property type="entry name" value="DnaJ"/>
    <property type="match status" value="1"/>
</dbReference>
<dbReference type="HAMAP" id="MF_00682">
    <property type="entry name" value="HscB"/>
    <property type="match status" value="1"/>
</dbReference>
<sequence length="176" mass="20183">MATNLTHFEIFGLAPAYELDRGALAARYRELQREFHPDKYASKSEREQLLAIQMAAQINEAHTVLRDPVQRAAYLLKLAGVEVPPEQTTADTEFLMQQMLLRERLEEVREQPDPATALEELAAEVQSLFRGEQKQFAEAYSAGKLVEAEESLRKQQFLIKLQRQVEELEADLFGDY</sequence>
<dbReference type="RefSeq" id="WP_371838286.1">
    <property type="nucleotide sequence ID" value="NZ_JBGMEK010000011.1"/>
</dbReference>
<dbReference type="Gene3D" id="1.10.287.110">
    <property type="entry name" value="DnaJ domain"/>
    <property type="match status" value="1"/>
</dbReference>
<dbReference type="EMBL" id="JBGMEK010000011">
    <property type="protein sequence ID" value="MFA0810712.1"/>
    <property type="molecule type" value="Genomic_DNA"/>
</dbReference>
<dbReference type="PANTHER" id="PTHR14021:SF15">
    <property type="entry name" value="IRON-SULFUR CLUSTER CO-CHAPERONE PROTEIN HSCB"/>
    <property type="match status" value="1"/>
</dbReference>
<dbReference type="SUPFAM" id="SSF46565">
    <property type="entry name" value="Chaperone J-domain"/>
    <property type="match status" value="1"/>
</dbReference>
<keyword evidence="7" id="KW-1185">Reference proteome</keyword>
<keyword evidence="2 4" id="KW-0143">Chaperone</keyword>
<protein>
    <recommendedName>
        <fullName evidence="4">Co-chaperone protein HscB homolog</fullName>
    </recommendedName>
</protein>
<comment type="function">
    <text evidence="3 4">Co-chaperone involved in the maturation of iron-sulfur cluster-containing proteins. Seems to help targeting proteins to be folded toward HscA.</text>
</comment>
<dbReference type="InterPro" id="IPR004640">
    <property type="entry name" value="HscB"/>
</dbReference>
<evidence type="ECO:0000313" key="6">
    <source>
        <dbReference type="EMBL" id="MFA0810712.1"/>
    </source>
</evidence>
<proteinExistence type="inferred from homology"/>
<dbReference type="InterPro" id="IPR036386">
    <property type="entry name" value="HscB_C_sf"/>
</dbReference>
<evidence type="ECO:0000256" key="1">
    <source>
        <dbReference type="ARBA" id="ARBA00010476"/>
    </source>
</evidence>
<dbReference type="PROSITE" id="PS50076">
    <property type="entry name" value="DNAJ_2"/>
    <property type="match status" value="1"/>
</dbReference>
<evidence type="ECO:0000313" key="7">
    <source>
        <dbReference type="Proteomes" id="UP001569428"/>
    </source>
</evidence>
<evidence type="ECO:0000256" key="3">
    <source>
        <dbReference type="ARBA" id="ARBA00025596"/>
    </source>
</evidence>
<comment type="caution">
    <text evidence="6">The sequence shown here is derived from an EMBL/GenBank/DDBJ whole genome shotgun (WGS) entry which is preliminary data.</text>
</comment>
<dbReference type="Proteomes" id="UP001569428">
    <property type="component" value="Unassembled WGS sequence"/>
</dbReference>
<dbReference type="PANTHER" id="PTHR14021">
    <property type="entry name" value="IRON-SULFUR CLUSTER CO-CHAPERONE PROTEIN HSCB"/>
    <property type="match status" value="1"/>
</dbReference>
<dbReference type="NCBIfam" id="TIGR00714">
    <property type="entry name" value="hscB"/>
    <property type="match status" value="1"/>
</dbReference>
<comment type="similarity">
    <text evidence="1 4">Belongs to the HscB family.</text>
</comment>
<evidence type="ECO:0000256" key="2">
    <source>
        <dbReference type="ARBA" id="ARBA00023186"/>
    </source>
</evidence>